<sequence>MKLTINTLKRVINNFDSPDIWDYLEKYEHNDLGSGVYYWEFYIEDSYKLTIIGKDKKNRADEIIIEKIR</sequence>
<organism evidence="1">
    <name type="scientific">Peptoniphilus harei</name>
    <dbReference type="NCBI Taxonomy" id="54005"/>
    <lineage>
        <taxon>Bacteria</taxon>
        <taxon>Bacillati</taxon>
        <taxon>Bacillota</taxon>
        <taxon>Tissierellia</taxon>
        <taxon>Tissierellales</taxon>
        <taxon>Peptoniphilaceae</taxon>
        <taxon>Peptoniphilus</taxon>
    </lineage>
</organism>
<protein>
    <submittedName>
        <fullName evidence="1">Uncharacterized protein</fullName>
    </submittedName>
</protein>
<name>A0A133PR12_9FIRM</name>
<dbReference type="PATRIC" id="fig|54005.3.peg.520"/>
<dbReference type="AlphaFoldDB" id="A0A133PR12"/>
<dbReference type="Proteomes" id="UP000070174">
    <property type="component" value="Unassembled WGS sequence"/>
</dbReference>
<dbReference type="RefSeq" id="WP_009430798.1">
    <property type="nucleotide sequence ID" value="NZ_KQ957095.1"/>
</dbReference>
<accession>A0A133PR12</accession>
<comment type="caution">
    <text evidence="1">The sequence shown here is derived from an EMBL/GenBank/DDBJ whole genome shotgun (WGS) entry which is preliminary data.</text>
</comment>
<dbReference type="EMBL" id="LRQE01000020">
    <property type="protein sequence ID" value="KXA31087.1"/>
    <property type="molecule type" value="Genomic_DNA"/>
</dbReference>
<gene>
    <name evidence="1" type="ORF">HMPREF3229_00527</name>
</gene>
<evidence type="ECO:0000313" key="1">
    <source>
        <dbReference type="EMBL" id="KXA31087.1"/>
    </source>
</evidence>
<evidence type="ECO:0000313" key="2">
    <source>
        <dbReference type="Proteomes" id="UP000070174"/>
    </source>
</evidence>
<proteinExistence type="predicted"/>
<reference evidence="1 2" key="1">
    <citation type="submission" date="2016-01" db="EMBL/GenBank/DDBJ databases">
        <authorList>
            <person name="Oliw E.H."/>
        </authorList>
    </citation>
    <scope>NUCLEOTIDE SEQUENCE [LARGE SCALE GENOMIC DNA]</scope>
    <source>
        <strain evidence="1 2">CMW7756A</strain>
    </source>
</reference>